<organism evidence="1 2">
    <name type="scientific">Jannaschia pagri</name>
    <dbReference type="NCBI Taxonomy" id="2829797"/>
    <lineage>
        <taxon>Bacteria</taxon>
        <taxon>Pseudomonadati</taxon>
        <taxon>Pseudomonadota</taxon>
        <taxon>Alphaproteobacteria</taxon>
        <taxon>Rhodobacterales</taxon>
        <taxon>Roseobacteraceae</taxon>
        <taxon>Jannaschia</taxon>
    </lineage>
</organism>
<accession>A0ABQ4NRW8</accession>
<proteinExistence type="predicted"/>
<comment type="caution">
    <text evidence="1">The sequence shown here is derived from an EMBL/GenBank/DDBJ whole genome shotgun (WGS) entry which is preliminary data.</text>
</comment>
<name>A0ABQ4NRW8_9RHOB</name>
<evidence type="ECO:0000313" key="2">
    <source>
        <dbReference type="Proteomes" id="UP000786693"/>
    </source>
</evidence>
<dbReference type="EMBL" id="BPFH01000013">
    <property type="protein sequence ID" value="GIT97162.1"/>
    <property type="molecule type" value="Genomic_DNA"/>
</dbReference>
<sequence length="133" mass="14978">MDTKLHDPFADDDEADAFAASFAPTPKPEVEQPQAKQSAAITAADSVAADQGFTERKRKKKSTFIRSDNFRTGRNVPLTVKARAETGQELEQMTKDHKWVKGQTLQYALDALREKLNDPQDSFWETHNFHGVD</sequence>
<evidence type="ECO:0000313" key="1">
    <source>
        <dbReference type="EMBL" id="GIT97162.1"/>
    </source>
</evidence>
<keyword evidence="2" id="KW-1185">Reference proteome</keyword>
<dbReference type="Proteomes" id="UP000786693">
    <property type="component" value="Unassembled WGS sequence"/>
</dbReference>
<gene>
    <name evidence="1" type="ORF">JANAI62_37850</name>
</gene>
<reference evidence="1 2" key="1">
    <citation type="submission" date="2021-05" db="EMBL/GenBank/DDBJ databases">
        <title>Bacteria Genome sequencing.</title>
        <authorList>
            <person name="Takabe Y."/>
            <person name="Nakajima Y."/>
            <person name="Suzuki S."/>
            <person name="Shiozaki T."/>
        </authorList>
    </citation>
    <scope>NUCLEOTIDE SEQUENCE [LARGE SCALE GENOMIC DNA]</scope>
    <source>
        <strain evidence="1 2">AI_62</strain>
    </source>
</reference>
<protein>
    <recommendedName>
        <fullName evidence="3">Stability/partitioning determinant</fullName>
    </recommendedName>
</protein>
<dbReference type="RefSeq" id="WP_220750638.1">
    <property type="nucleotide sequence ID" value="NZ_BPFH01000013.1"/>
</dbReference>
<evidence type="ECO:0008006" key="3">
    <source>
        <dbReference type="Google" id="ProtNLM"/>
    </source>
</evidence>